<dbReference type="InterPro" id="IPR020846">
    <property type="entry name" value="MFS_dom"/>
</dbReference>
<proteinExistence type="predicted"/>
<feature type="transmembrane region" description="Helical" evidence="8">
    <location>
        <begin position="279"/>
        <end position="302"/>
    </location>
</feature>
<dbReference type="NCBIfam" id="TIGR00711">
    <property type="entry name" value="efflux_EmrB"/>
    <property type="match status" value="1"/>
</dbReference>
<dbReference type="PANTHER" id="PTHR42718:SF42">
    <property type="entry name" value="EXPORT PROTEIN"/>
    <property type="match status" value="1"/>
</dbReference>
<dbReference type="PROSITE" id="PS50850">
    <property type="entry name" value="MFS"/>
    <property type="match status" value="1"/>
</dbReference>
<dbReference type="InterPro" id="IPR011701">
    <property type="entry name" value="MFS"/>
</dbReference>
<feature type="transmembrane region" description="Helical" evidence="8">
    <location>
        <begin position="114"/>
        <end position="135"/>
    </location>
</feature>
<feature type="transmembrane region" description="Helical" evidence="8">
    <location>
        <begin position="175"/>
        <end position="197"/>
    </location>
</feature>
<evidence type="ECO:0000313" key="11">
    <source>
        <dbReference type="Proteomes" id="UP001527866"/>
    </source>
</evidence>
<feature type="region of interest" description="Disordered" evidence="7">
    <location>
        <begin position="477"/>
        <end position="504"/>
    </location>
</feature>
<comment type="subcellular location">
    <subcellularLocation>
        <location evidence="1">Cell membrane</location>
        <topology evidence="1">Multi-pass membrane protein</topology>
    </subcellularLocation>
</comment>
<evidence type="ECO:0000256" key="6">
    <source>
        <dbReference type="ARBA" id="ARBA00023136"/>
    </source>
</evidence>
<dbReference type="Gene3D" id="1.20.1720.10">
    <property type="entry name" value="Multidrug resistance protein D"/>
    <property type="match status" value="1"/>
</dbReference>
<dbReference type="InterPro" id="IPR036259">
    <property type="entry name" value="MFS_trans_sf"/>
</dbReference>
<keyword evidence="2" id="KW-0813">Transport</keyword>
<dbReference type="SUPFAM" id="SSF103473">
    <property type="entry name" value="MFS general substrate transporter"/>
    <property type="match status" value="1"/>
</dbReference>
<evidence type="ECO:0000313" key="10">
    <source>
        <dbReference type="EMBL" id="MDA2811818.1"/>
    </source>
</evidence>
<feature type="transmembrane region" description="Helical" evidence="8">
    <location>
        <begin position="59"/>
        <end position="77"/>
    </location>
</feature>
<feature type="transmembrane region" description="Helical" evidence="8">
    <location>
        <begin position="235"/>
        <end position="258"/>
    </location>
</feature>
<accession>A0ABT4U4D5</accession>
<feature type="transmembrane region" description="Helical" evidence="8">
    <location>
        <begin position="440"/>
        <end position="462"/>
    </location>
</feature>
<feature type="transmembrane region" description="Helical" evidence="8">
    <location>
        <begin position="415"/>
        <end position="434"/>
    </location>
</feature>
<comment type="caution">
    <text evidence="10">The sequence shown here is derived from an EMBL/GenBank/DDBJ whole genome shotgun (WGS) entry which is preliminary data.</text>
</comment>
<sequence length="504" mass="50203">MDTGSGEERGGGIAWGTPAARWTLAATVLGSGMAFLDSTVVNVALPVIQDDLGTGVAGLQWIANGYMVTLSALILLGGSLADRFGRVRMFSLGVAWFALASALCTVAPTLELLVAGRVLQGVGGALLTPGSLAVLQAGFRKEDRAQAVGAWSGLTGVAAAVGPFLGGWLVDIGSWRLIFLINLPLAAAVLLIARRHLPESRDAGAPARMDYAGALLAVVALAGITYALIEAGAGAVPPVAVAVSGAVGAAALAAFAAVEARSASPMLPLGVFRSARFTAANLVTVLMYGALGPLLFLLVLYLQEAAGYTALEAGAASLPITVLMLLLSGRSGRLAERIGPRAQMTAGPLLVGVGMLLLSRLTPEAGYVTGVLPGVLVVGLGLSAAVAPLTATALSSAPERHAGVASGVNNTVARAAQLIGVAAVPAAAGVSGAAGIEGGFAAAMLIVAAVSVGGGVLAFVLLRERAQRVEPHKGLFCGVSGPPMEPREPATETGEGGPSGRGEG</sequence>
<evidence type="ECO:0000256" key="1">
    <source>
        <dbReference type="ARBA" id="ARBA00004651"/>
    </source>
</evidence>
<evidence type="ECO:0000259" key="9">
    <source>
        <dbReference type="PROSITE" id="PS50850"/>
    </source>
</evidence>
<feature type="transmembrane region" description="Helical" evidence="8">
    <location>
        <begin position="308"/>
        <end position="329"/>
    </location>
</feature>
<evidence type="ECO:0000256" key="7">
    <source>
        <dbReference type="SAM" id="MobiDB-lite"/>
    </source>
</evidence>
<evidence type="ECO:0000256" key="3">
    <source>
        <dbReference type="ARBA" id="ARBA00022475"/>
    </source>
</evidence>
<keyword evidence="5 8" id="KW-1133">Transmembrane helix</keyword>
<gene>
    <name evidence="10" type="ORF">O4J56_14340</name>
</gene>
<dbReference type="Proteomes" id="UP001527866">
    <property type="component" value="Unassembled WGS sequence"/>
</dbReference>
<keyword evidence="3" id="KW-1003">Cell membrane</keyword>
<evidence type="ECO:0000256" key="4">
    <source>
        <dbReference type="ARBA" id="ARBA00022692"/>
    </source>
</evidence>
<evidence type="ECO:0000256" key="8">
    <source>
        <dbReference type="SAM" id="Phobius"/>
    </source>
</evidence>
<organism evidence="10 11">
    <name type="scientific">Nocardiopsis endophytica</name>
    <dbReference type="NCBI Taxonomy" id="3018445"/>
    <lineage>
        <taxon>Bacteria</taxon>
        <taxon>Bacillati</taxon>
        <taxon>Actinomycetota</taxon>
        <taxon>Actinomycetes</taxon>
        <taxon>Streptosporangiales</taxon>
        <taxon>Nocardiopsidaceae</taxon>
        <taxon>Nocardiopsis</taxon>
    </lineage>
</organism>
<feature type="transmembrane region" description="Helical" evidence="8">
    <location>
        <begin position="209"/>
        <end position="229"/>
    </location>
</feature>
<evidence type="ECO:0000256" key="5">
    <source>
        <dbReference type="ARBA" id="ARBA00022989"/>
    </source>
</evidence>
<feature type="transmembrane region" description="Helical" evidence="8">
    <location>
        <begin position="147"/>
        <end position="169"/>
    </location>
</feature>
<reference evidence="10 11" key="1">
    <citation type="submission" date="2023-01" db="EMBL/GenBank/DDBJ databases">
        <title>Draft genome sequence of Nocardiopsis sp. RSe5-2 isolated from halophytes.</title>
        <authorList>
            <person name="Duangmal K."/>
            <person name="Chantavorakit T."/>
        </authorList>
    </citation>
    <scope>NUCLEOTIDE SEQUENCE [LARGE SCALE GENOMIC DNA]</scope>
    <source>
        <strain evidence="10 11">RSe5-2</strain>
    </source>
</reference>
<dbReference type="EMBL" id="JAQFWQ010000036">
    <property type="protein sequence ID" value="MDA2811818.1"/>
    <property type="molecule type" value="Genomic_DNA"/>
</dbReference>
<keyword evidence="6 8" id="KW-0472">Membrane</keyword>
<name>A0ABT4U4D5_9ACTN</name>
<feature type="domain" description="Major facilitator superfamily (MFS) profile" evidence="9">
    <location>
        <begin position="23"/>
        <end position="466"/>
    </location>
</feature>
<dbReference type="CDD" id="cd17321">
    <property type="entry name" value="MFS_MMR_MDR_like"/>
    <property type="match status" value="1"/>
</dbReference>
<dbReference type="InterPro" id="IPR004638">
    <property type="entry name" value="EmrB-like"/>
</dbReference>
<dbReference type="Pfam" id="PF07690">
    <property type="entry name" value="MFS_1"/>
    <property type="match status" value="1"/>
</dbReference>
<feature type="compositionally biased region" description="Gly residues" evidence="7">
    <location>
        <begin position="494"/>
        <end position="504"/>
    </location>
</feature>
<feature type="transmembrane region" description="Helical" evidence="8">
    <location>
        <begin position="89"/>
        <end position="108"/>
    </location>
</feature>
<evidence type="ECO:0000256" key="2">
    <source>
        <dbReference type="ARBA" id="ARBA00022448"/>
    </source>
</evidence>
<dbReference type="Gene3D" id="1.20.1250.20">
    <property type="entry name" value="MFS general substrate transporter like domains"/>
    <property type="match status" value="1"/>
</dbReference>
<feature type="transmembrane region" description="Helical" evidence="8">
    <location>
        <begin position="371"/>
        <end position="394"/>
    </location>
</feature>
<dbReference type="PANTHER" id="PTHR42718">
    <property type="entry name" value="MAJOR FACILITATOR SUPERFAMILY MULTIDRUG TRANSPORTER MFSC"/>
    <property type="match status" value="1"/>
</dbReference>
<protein>
    <submittedName>
        <fullName evidence="10">MFS transporter</fullName>
    </submittedName>
</protein>
<keyword evidence="11" id="KW-1185">Reference proteome</keyword>
<keyword evidence="4 8" id="KW-0812">Transmembrane</keyword>